<dbReference type="RefSeq" id="WP_106192965.1">
    <property type="nucleotide sequence ID" value="NZ_PVTF01000012.1"/>
</dbReference>
<evidence type="ECO:0000313" key="2">
    <source>
        <dbReference type="Proteomes" id="UP000239494"/>
    </source>
</evidence>
<gene>
    <name evidence="1" type="ORF">CLV43_112316</name>
</gene>
<accession>A0A2T0SSL1</accession>
<comment type="caution">
    <text evidence="1">The sequence shown here is derived from an EMBL/GenBank/DDBJ whole genome shotgun (WGS) entry which is preliminary data.</text>
</comment>
<name>A0A2T0SSL1_9PSEU</name>
<dbReference type="EMBL" id="PVTF01000012">
    <property type="protein sequence ID" value="PRY36386.1"/>
    <property type="molecule type" value="Genomic_DNA"/>
</dbReference>
<sequence>MTDPAEVCDLLGWTGAVVRGMSLLGVSVDVVVRVDHVAHAARRSGPVLDRDVLVTWEWPEAVREPEVVRLVGVVGTGAHWRRALGAAVRLSGFCAAAIVGVDEERCRLECGYAGVGLVVGERVVVAPRPGRVEGARRRTLDRWVEELVYERLIRDGVLEPVATPSARR</sequence>
<proteinExistence type="predicted"/>
<reference evidence="1 2" key="1">
    <citation type="submission" date="2018-03" db="EMBL/GenBank/DDBJ databases">
        <title>Genomic Encyclopedia of Archaeal and Bacterial Type Strains, Phase II (KMG-II): from individual species to whole genera.</title>
        <authorList>
            <person name="Goeker M."/>
        </authorList>
    </citation>
    <scope>NUCLEOTIDE SEQUENCE [LARGE SCALE GENOMIC DNA]</scope>
    <source>
        <strain evidence="1 2">DSM 44720</strain>
    </source>
</reference>
<dbReference type="OrthoDB" id="3480397at2"/>
<protein>
    <submittedName>
        <fullName evidence="1">Uncharacterized protein</fullName>
    </submittedName>
</protein>
<evidence type="ECO:0000313" key="1">
    <source>
        <dbReference type="EMBL" id="PRY36386.1"/>
    </source>
</evidence>
<organism evidence="1 2">
    <name type="scientific">Umezawaea tangerina</name>
    <dbReference type="NCBI Taxonomy" id="84725"/>
    <lineage>
        <taxon>Bacteria</taxon>
        <taxon>Bacillati</taxon>
        <taxon>Actinomycetota</taxon>
        <taxon>Actinomycetes</taxon>
        <taxon>Pseudonocardiales</taxon>
        <taxon>Pseudonocardiaceae</taxon>
        <taxon>Umezawaea</taxon>
    </lineage>
</organism>
<dbReference type="Proteomes" id="UP000239494">
    <property type="component" value="Unassembled WGS sequence"/>
</dbReference>
<keyword evidence="2" id="KW-1185">Reference proteome</keyword>
<dbReference type="AlphaFoldDB" id="A0A2T0SSL1"/>